<dbReference type="InterPro" id="IPR044244">
    <property type="entry name" value="TTC27/Emw1"/>
</dbReference>
<dbReference type="Pfam" id="PF07719">
    <property type="entry name" value="TPR_2"/>
    <property type="match status" value="1"/>
</dbReference>
<feature type="repeat" description="TPR" evidence="3">
    <location>
        <begin position="678"/>
        <end position="711"/>
    </location>
</feature>
<accession>A0A1D1XQ10</accession>
<dbReference type="SUPFAM" id="SSF48452">
    <property type="entry name" value="TPR-like"/>
    <property type="match status" value="1"/>
</dbReference>
<feature type="compositionally biased region" description="Polar residues" evidence="4">
    <location>
        <begin position="803"/>
        <end position="814"/>
    </location>
</feature>
<sequence>PTGKSPRGGLLPLLLPPFSAMSEADLQFLRAVELRLLRCTLSPPAPSVADPDAPPPPSPPPQPPPPPPPGESSCLRSLIESLVAAIERGSYAEVLSSDAAHRVFPFADSWEFADTVDCARLFYGQVERCVSEFLHGGGRETFWLQCLESGKDEDGEGGEDDTMCRCVLMMCIAVAALLGFVQRNMTGPIEELSPFPLVFPKSRHDNTLKGGGEWDIWARSQLASDGSDVLGKFSLLQYIVYARILLSKSRNLLMEGGKSCQVENRSISWWLCRLTLLQQRILDDLSSSLYDFLQALSTETLHHFGSLDRVNSYWGSELCKGEALTVVSMAHLEAGIVAHAYGRVDSAGVHFNAAEQACGLHLSVTGVLGFRTVHQVDARSQLVLVAETEQRNGEGDIVQCSEVPKSFLSGENHRVSQSQAKDEDCDILMTPRFLEPINDDGSNENLSCIGKVPLTAVQQTIILARCLHIKKNNPDDELSSWDVAPFIEAIDAQQHTYFIIRSFCDILRIRWEATRSRTKQRALLMMDKLVDRVCGSFPRAAQRLQYSFGVYVPTIPTLRKEYGRLLVSNGMLGEALKTFEDLELWDDLIYCYRLLDKKSVAVDLIKARLNDTPNDPKLWCTLGDVTNIDAYYEKALEVSNNRSARAKRSLARSAYNRGDYVTSKILWESAMALNSLYPDGWFALGAAALKARDVDKAIDAFTRAVQLDPENGEAWNNIACLHMIKKKSKESFIAFKEALKFRRTSWQLWENYSHVAMDIGNFTQALEATKMVLDLTGNKRVDAGLLEKIMLLIEDRTSKPTDKSSNGVGDNSSMMPHDESRFQEGNESSREAELLFNMVGNILQQTIRSGGCENIWGLYARWYKIKGNLTMCAEALLKQVRSHQGSDLWHDQDRFRKFACASLQLCKVYMEIASSTGSRQELLMAEMHLRNSIKQGINFVDTDEFKDLQLCLEETRSILAVTSEIF</sequence>
<feature type="region of interest" description="Disordered" evidence="4">
    <location>
        <begin position="798"/>
        <end position="826"/>
    </location>
</feature>
<gene>
    <name evidence="5" type="primary">ttc27_1</name>
    <name evidence="5" type="ORF">g.116944</name>
</gene>
<dbReference type="InterPro" id="IPR011990">
    <property type="entry name" value="TPR-like_helical_dom_sf"/>
</dbReference>
<dbReference type="InterPro" id="IPR013105">
    <property type="entry name" value="TPR_2"/>
</dbReference>
<dbReference type="Gene3D" id="1.25.40.10">
    <property type="entry name" value="Tetratricopeptide repeat domain"/>
    <property type="match status" value="1"/>
</dbReference>
<dbReference type="PROSITE" id="PS50293">
    <property type="entry name" value="TPR_REGION"/>
    <property type="match status" value="1"/>
</dbReference>
<feature type="compositionally biased region" description="Pro residues" evidence="4">
    <location>
        <begin position="52"/>
        <end position="70"/>
    </location>
</feature>
<dbReference type="PANTHER" id="PTHR16193">
    <property type="entry name" value="TETRATRICOPEPTIDE REPEAT PROTEIN 27"/>
    <property type="match status" value="1"/>
</dbReference>
<proteinExistence type="predicted"/>
<name>A0A1D1XQ10_9ARAE</name>
<dbReference type="SMART" id="SM00028">
    <property type="entry name" value="TPR"/>
    <property type="match status" value="4"/>
</dbReference>
<keyword evidence="1" id="KW-0677">Repeat</keyword>
<evidence type="ECO:0000256" key="2">
    <source>
        <dbReference type="ARBA" id="ARBA00022803"/>
    </source>
</evidence>
<evidence type="ECO:0000256" key="1">
    <source>
        <dbReference type="ARBA" id="ARBA00022737"/>
    </source>
</evidence>
<dbReference type="PROSITE" id="PS50005">
    <property type="entry name" value="TPR"/>
    <property type="match status" value="1"/>
</dbReference>
<dbReference type="PANTHER" id="PTHR16193:SF0">
    <property type="entry name" value="TETRATRICOPEPTIDE REPEAT PROTEIN 27"/>
    <property type="match status" value="1"/>
</dbReference>
<keyword evidence="2 3" id="KW-0802">TPR repeat</keyword>
<protein>
    <submittedName>
        <fullName evidence="5">Tetratricopeptide repeat protein 27</fullName>
    </submittedName>
</protein>
<dbReference type="Pfam" id="PF13181">
    <property type="entry name" value="TPR_8"/>
    <property type="match status" value="1"/>
</dbReference>
<dbReference type="InterPro" id="IPR019734">
    <property type="entry name" value="TPR_rpt"/>
</dbReference>
<evidence type="ECO:0000256" key="4">
    <source>
        <dbReference type="SAM" id="MobiDB-lite"/>
    </source>
</evidence>
<reference evidence="5" key="1">
    <citation type="submission" date="2015-07" db="EMBL/GenBank/DDBJ databases">
        <title>Transcriptome Assembly of Anthurium amnicola.</title>
        <authorList>
            <person name="Suzuki J."/>
        </authorList>
    </citation>
    <scope>NUCLEOTIDE SEQUENCE</scope>
</reference>
<feature type="non-terminal residue" evidence="5">
    <location>
        <position position="1"/>
    </location>
</feature>
<dbReference type="EMBL" id="GDJX01023497">
    <property type="protein sequence ID" value="JAT44439.1"/>
    <property type="molecule type" value="Transcribed_RNA"/>
</dbReference>
<feature type="region of interest" description="Disordered" evidence="4">
    <location>
        <begin position="45"/>
        <end position="72"/>
    </location>
</feature>
<feature type="compositionally biased region" description="Basic and acidic residues" evidence="4">
    <location>
        <begin position="816"/>
        <end position="826"/>
    </location>
</feature>
<dbReference type="AlphaFoldDB" id="A0A1D1XQ10"/>
<organism evidence="5">
    <name type="scientific">Anthurium amnicola</name>
    <dbReference type="NCBI Taxonomy" id="1678845"/>
    <lineage>
        <taxon>Eukaryota</taxon>
        <taxon>Viridiplantae</taxon>
        <taxon>Streptophyta</taxon>
        <taxon>Embryophyta</taxon>
        <taxon>Tracheophyta</taxon>
        <taxon>Spermatophyta</taxon>
        <taxon>Magnoliopsida</taxon>
        <taxon>Liliopsida</taxon>
        <taxon>Araceae</taxon>
        <taxon>Pothoideae</taxon>
        <taxon>Potheae</taxon>
        <taxon>Anthurium</taxon>
    </lineage>
</organism>
<evidence type="ECO:0000256" key="3">
    <source>
        <dbReference type="PROSITE-ProRule" id="PRU00339"/>
    </source>
</evidence>
<evidence type="ECO:0000313" key="5">
    <source>
        <dbReference type="EMBL" id="JAT44439.1"/>
    </source>
</evidence>